<dbReference type="Pfam" id="PF04081">
    <property type="entry name" value="DNA_pol_delta_4"/>
    <property type="match status" value="1"/>
</dbReference>
<organism evidence="2 3">
    <name type="scientific">Schizosaccharomyces osmophilus</name>
    <dbReference type="NCBI Taxonomy" id="2545709"/>
    <lineage>
        <taxon>Eukaryota</taxon>
        <taxon>Fungi</taxon>
        <taxon>Dikarya</taxon>
        <taxon>Ascomycota</taxon>
        <taxon>Taphrinomycotina</taxon>
        <taxon>Schizosaccharomycetes</taxon>
        <taxon>Schizosaccharomycetales</taxon>
        <taxon>Schizosaccharomycetaceae</taxon>
        <taxon>Schizosaccharomyces</taxon>
    </lineage>
</organism>
<evidence type="ECO:0000313" key="3">
    <source>
        <dbReference type="Proteomes" id="UP001212411"/>
    </source>
</evidence>
<dbReference type="GO" id="GO:0043625">
    <property type="term" value="C:delta DNA polymerase complex"/>
    <property type="evidence" value="ECO:0007669"/>
    <property type="project" value="TreeGrafter"/>
</dbReference>
<evidence type="ECO:0000313" key="2">
    <source>
        <dbReference type="EMBL" id="WBW71527.1"/>
    </source>
</evidence>
<dbReference type="PANTHER" id="PTHR14303:SF0">
    <property type="entry name" value="DNA POLYMERASE DELTA SUBUNIT 4"/>
    <property type="match status" value="1"/>
</dbReference>
<proteinExistence type="predicted"/>
<name>A0AAE9W807_9SCHI</name>
<reference evidence="2 3" key="1">
    <citation type="journal article" date="2023" name="G3 (Bethesda)">
        <title>A high-quality reference genome for the fission yeast Schizosaccharomyces osmophilus.</title>
        <authorList>
            <person name="Jia G.S."/>
            <person name="Zhang W.C."/>
            <person name="Liang Y."/>
            <person name="Liu X.H."/>
            <person name="Rhind N."/>
            <person name="Pidoux A."/>
            <person name="Brysch-Herzberg M."/>
            <person name="Du L.L."/>
        </authorList>
    </citation>
    <scope>NUCLEOTIDE SEQUENCE [LARGE SCALE GENOMIC DNA]</scope>
    <source>
        <strain evidence="2 3">CBS 15793</strain>
    </source>
</reference>
<protein>
    <submittedName>
        <fullName evidence="2">DNA polymerase delta subunit Cdm1</fullName>
    </submittedName>
</protein>
<dbReference type="GeneID" id="80874984"/>
<feature type="compositionally biased region" description="Polar residues" evidence="1">
    <location>
        <begin position="28"/>
        <end position="45"/>
    </location>
</feature>
<accession>A0AAE9W807</accession>
<feature type="region of interest" description="Disordered" evidence="1">
    <location>
        <begin position="1"/>
        <end position="68"/>
    </location>
</feature>
<dbReference type="GO" id="GO:0006261">
    <property type="term" value="P:DNA-templated DNA replication"/>
    <property type="evidence" value="ECO:0007669"/>
    <property type="project" value="TreeGrafter"/>
</dbReference>
<sequence length="162" mass="18548">MKKNSKGTKNTAPKRTVQDAFPKITKGTAKNSATGKNAKSSVTEKGTNKESAKNVSLEERIESDPELSESLDNAYKGILSERMSLPVHEEEMSKVQLVLHHFDMSAKYGPYLGMTRLERWRRAKRFELDPPNVIEQILTLEEADEENRKRETLFYNFKPMVE</sequence>
<keyword evidence="3" id="KW-1185">Reference proteome</keyword>
<dbReference type="InterPro" id="IPR007218">
    <property type="entry name" value="DNA_pol_delta_4"/>
</dbReference>
<dbReference type="AlphaFoldDB" id="A0AAE9W807"/>
<dbReference type="KEGG" id="som:SOMG_01502"/>
<dbReference type="GO" id="GO:0000731">
    <property type="term" value="P:DNA synthesis involved in DNA repair"/>
    <property type="evidence" value="ECO:0007669"/>
    <property type="project" value="InterPro"/>
</dbReference>
<dbReference type="PANTHER" id="PTHR14303">
    <property type="entry name" value="DNA POLYMERASE DELTA SUBUNIT 4"/>
    <property type="match status" value="1"/>
</dbReference>
<feature type="compositionally biased region" description="Basic and acidic residues" evidence="1">
    <location>
        <begin position="46"/>
        <end position="63"/>
    </location>
</feature>
<dbReference type="GO" id="GO:0003887">
    <property type="term" value="F:DNA-directed DNA polymerase activity"/>
    <property type="evidence" value="ECO:0007669"/>
    <property type="project" value="TreeGrafter"/>
</dbReference>
<dbReference type="Proteomes" id="UP001212411">
    <property type="component" value="Chromosome 1"/>
</dbReference>
<evidence type="ECO:0000256" key="1">
    <source>
        <dbReference type="SAM" id="MobiDB-lite"/>
    </source>
</evidence>
<dbReference type="RefSeq" id="XP_056035770.1">
    <property type="nucleotide sequence ID" value="XM_056180295.1"/>
</dbReference>
<dbReference type="EMBL" id="CP115611">
    <property type="protein sequence ID" value="WBW71527.1"/>
    <property type="molecule type" value="Genomic_DNA"/>
</dbReference>
<gene>
    <name evidence="2" type="primary">cdm1</name>
    <name evidence="2" type="ORF">SOMG_01502</name>
</gene>